<accession>A0A0H3U785</accession>
<protein>
    <submittedName>
        <fullName evidence="1">Uncharacterized protein</fullName>
    </submittedName>
</protein>
<dbReference type="AlphaFoldDB" id="A0A0H3U785"/>
<proteinExistence type="predicted"/>
<sequence length="153" mass="17035">MNVEIELCGNLSTVFQSLLPGLEIEGNWAVDESYLKGVDTGTTEKLEINVSPRKYDGYTSRMAEFSVSLEGEFSLADDASFARTTEVYELMVGKLDEWHGDITAVKRDLSVSEGNGCRFDPVGFRLDGGNVEIDRDTKTRHITQQFTIKGRIS</sequence>
<organism evidence="1">
    <name type="scientific">uncultured bacterium fosmid pJB16B1</name>
    <dbReference type="NCBI Taxonomy" id="1478054"/>
    <lineage>
        <taxon>Bacteria</taxon>
        <taxon>environmental samples</taxon>
    </lineage>
</organism>
<reference evidence="1" key="1">
    <citation type="submission" date="2013-08" db="EMBL/GenBank/DDBJ databases">
        <title>Comparison of modified E. coli strains.</title>
        <authorList>
            <person name="Juergensen J."/>
            <person name="Bonge A."/>
            <person name="Streit W.R."/>
        </authorList>
    </citation>
    <scope>NUCLEOTIDE SEQUENCE</scope>
</reference>
<dbReference type="EMBL" id="KF540228">
    <property type="protein sequence ID" value="AIF26374.1"/>
    <property type="molecule type" value="Genomic_DNA"/>
</dbReference>
<evidence type="ECO:0000313" key="1">
    <source>
        <dbReference type="EMBL" id="AIF26374.1"/>
    </source>
</evidence>
<name>A0A0H3U785_9BACT</name>